<evidence type="ECO:0008006" key="7">
    <source>
        <dbReference type="Google" id="ProtNLM"/>
    </source>
</evidence>
<dbReference type="STRING" id="1538463.B0T36_00685"/>
<sequence length="235" mass="26734">MRWEFTPDEFMHVWAETGLDRYPLPLNLLSSVRWEDEYDKLSAEIRARRPVGSDPDLTAVLRVAADPDSSFALFGTRKRPVRAYGAIFTDTGVTLVQRPSPTPEFGGNVLIETGSPAIVPRVFAAVLGELPKGRRPPLVESLDKLGDTDVGWTSSKPQVVDHMRRLLKAPRDGSGHIEARHGLHDRTPLPPSYLSWFDVTDDGRYLYRQRYRDFHIDPISHDELRTELARMIEFE</sequence>
<dbReference type="Proteomes" id="UP000188836">
    <property type="component" value="Unassembled WGS sequence"/>
</dbReference>
<evidence type="ECO:0000256" key="1">
    <source>
        <dbReference type="ARBA" id="ARBA00004496"/>
    </source>
</evidence>
<comment type="subcellular location">
    <subcellularLocation>
        <location evidence="1">Cytoplasm</location>
    </subcellularLocation>
</comment>
<comment type="similarity">
    <text evidence="2">Belongs to the EspG family.</text>
</comment>
<keyword evidence="3" id="KW-0963">Cytoplasm</keyword>
<evidence type="ECO:0000313" key="5">
    <source>
        <dbReference type="EMBL" id="ONM50599.1"/>
    </source>
</evidence>
<dbReference type="Pfam" id="PF14011">
    <property type="entry name" value="ESX-1_EspG"/>
    <property type="match status" value="1"/>
</dbReference>
<dbReference type="AlphaFoldDB" id="A0A1V2TM81"/>
<keyword evidence="4" id="KW-0143">Chaperone</keyword>
<comment type="caution">
    <text evidence="5">The sequence shown here is derived from an EMBL/GenBank/DDBJ whole genome shotgun (WGS) entry which is preliminary data.</text>
</comment>
<evidence type="ECO:0000256" key="4">
    <source>
        <dbReference type="ARBA" id="ARBA00023186"/>
    </source>
</evidence>
<evidence type="ECO:0000256" key="3">
    <source>
        <dbReference type="ARBA" id="ARBA00022490"/>
    </source>
</evidence>
<dbReference type="EMBL" id="MUMY01000001">
    <property type="protein sequence ID" value="ONM50599.1"/>
    <property type="molecule type" value="Genomic_DNA"/>
</dbReference>
<accession>A0A1V2TM81</accession>
<proteinExistence type="inferred from homology"/>
<name>A0A1V2TM81_9NOCA</name>
<evidence type="ECO:0000256" key="2">
    <source>
        <dbReference type="ARBA" id="ARBA00006411"/>
    </source>
</evidence>
<dbReference type="InterPro" id="IPR025734">
    <property type="entry name" value="EspG"/>
</dbReference>
<evidence type="ECO:0000313" key="6">
    <source>
        <dbReference type="Proteomes" id="UP000188836"/>
    </source>
</evidence>
<reference evidence="5 6" key="1">
    <citation type="journal article" date="2016" name="Antonie Van Leeuwenhoek">
        <title>Nocardia donostiensis sp. nov., isolated from human respiratory specimens.</title>
        <authorList>
            <person name="Ercibengoa M."/>
            <person name="Bell M."/>
            <person name="Marimon J.M."/>
            <person name="Humrighouse B."/>
            <person name="Klenk H.P."/>
            <person name="Potter G."/>
            <person name="Perez-Trallero E."/>
        </authorList>
    </citation>
    <scope>NUCLEOTIDE SEQUENCE [LARGE SCALE GENOMIC DNA]</scope>
    <source>
        <strain evidence="5 6">X1655</strain>
    </source>
</reference>
<dbReference type="RefSeq" id="WP_077114579.1">
    <property type="nucleotide sequence ID" value="NZ_LOKT01000001.1"/>
</dbReference>
<gene>
    <name evidence="5" type="ORF">B0T46_01485</name>
</gene>
<dbReference type="OrthoDB" id="4532341at2"/>
<protein>
    <recommendedName>
        <fullName evidence="7">ESX secretion-associated protein EspG</fullName>
    </recommendedName>
</protein>
<organism evidence="5 6">
    <name type="scientific">Nocardia donostiensis</name>
    <dbReference type="NCBI Taxonomy" id="1538463"/>
    <lineage>
        <taxon>Bacteria</taxon>
        <taxon>Bacillati</taxon>
        <taxon>Actinomycetota</taxon>
        <taxon>Actinomycetes</taxon>
        <taxon>Mycobacteriales</taxon>
        <taxon>Nocardiaceae</taxon>
        <taxon>Nocardia</taxon>
    </lineage>
</organism>
<keyword evidence="6" id="KW-1185">Reference proteome</keyword>